<dbReference type="GO" id="GO:0003677">
    <property type="term" value="F:DNA binding"/>
    <property type="evidence" value="ECO:0007669"/>
    <property type="project" value="InterPro"/>
</dbReference>
<feature type="transmembrane region" description="Helical" evidence="5">
    <location>
        <begin position="218"/>
        <end position="235"/>
    </location>
</feature>
<dbReference type="InterPro" id="IPR050206">
    <property type="entry name" value="FtsK/SpoIIIE/SftA"/>
</dbReference>
<dbReference type="OrthoDB" id="9807790at2"/>
<dbReference type="SUPFAM" id="SSF52540">
    <property type="entry name" value="P-loop containing nucleoside triphosphate hydrolases"/>
    <property type="match status" value="2"/>
</dbReference>
<dbReference type="PANTHER" id="PTHR22683:SF1">
    <property type="entry name" value="TYPE VII SECRETION SYSTEM PROTEIN ESSC"/>
    <property type="match status" value="1"/>
</dbReference>
<dbReference type="GO" id="GO:0005524">
    <property type="term" value="F:ATP binding"/>
    <property type="evidence" value="ECO:0007669"/>
    <property type="project" value="UniProtKB-UniRule"/>
</dbReference>
<feature type="domain" description="FtsK" evidence="6">
    <location>
        <begin position="546"/>
        <end position="734"/>
    </location>
</feature>
<dbReference type="InterPro" id="IPR002543">
    <property type="entry name" value="FtsK_dom"/>
</dbReference>
<dbReference type="Pfam" id="PF01580">
    <property type="entry name" value="FtsK_SpoIIIE"/>
    <property type="match status" value="1"/>
</dbReference>
<dbReference type="CDD" id="cd00060">
    <property type="entry name" value="FHA"/>
    <property type="match status" value="1"/>
</dbReference>
<feature type="region of interest" description="Disordered" evidence="4">
    <location>
        <begin position="805"/>
        <end position="829"/>
    </location>
</feature>
<dbReference type="CDD" id="cd01127">
    <property type="entry name" value="TrwB_TraG_TraD_VirD4"/>
    <property type="match status" value="1"/>
</dbReference>
<protein>
    <recommendedName>
        <fullName evidence="6">FtsK domain-containing protein</fullName>
    </recommendedName>
</protein>
<dbReference type="Gene3D" id="3.40.50.300">
    <property type="entry name" value="P-loop containing nucleotide triphosphate hydrolases"/>
    <property type="match status" value="2"/>
</dbReference>
<keyword evidence="5" id="KW-0472">Membrane</keyword>
<feature type="binding site" evidence="3">
    <location>
        <begin position="564"/>
        <end position="571"/>
    </location>
    <ligand>
        <name>ATP</name>
        <dbReference type="ChEBI" id="CHEBI:30616"/>
    </ligand>
</feature>
<gene>
    <name evidence="7" type="ORF">D3250_04360</name>
</gene>
<dbReference type="InterPro" id="IPR008984">
    <property type="entry name" value="SMAD_FHA_dom_sf"/>
</dbReference>
<keyword evidence="1 3" id="KW-0547">Nucleotide-binding</keyword>
<comment type="caution">
    <text evidence="7">The sequence shown here is derived from an EMBL/GenBank/DDBJ whole genome shotgun (WGS) entry which is preliminary data.</text>
</comment>
<keyword evidence="2 3" id="KW-0067">ATP-binding</keyword>
<reference evidence="7 8" key="1">
    <citation type="submission" date="2018-09" db="EMBL/GenBank/DDBJ databases">
        <title>Nesterenkonia natronophila sp. nov., an alkaliphilic actinobacteriume isolated from a soda lake, and emended description of the genus Nesterenkonia.</title>
        <authorList>
            <person name="Menes R.J."/>
            <person name="Iriarte A."/>
        </authorList>
    </citation>
    <scope>NUCLEOTIDE SEQUENCE [LARGE SCALE GENOMIC DNA]</scope>
    <source>
        <strain evidence="7 8">M8</strain>
    </source>
</reference>
<dbReference type="PROSITE" id="PS50901">
    <property type="entry name" value="FTSK"/>
    <property type="match status" value="1"/>
</dbReference>
<dbReference type="SMART" id="SM00382">
    <property type="entry name" value="AAA"/>
    <property type="match status" value="2"/>
</dbReference>
<dbReference type="EMBL" id="QYZP01000001">
    <property type="protein sequence ID" value="RJN33040.1"/>
    <property type="molecule type" value="Genomic_DNA"/>
</dbReference>
<keyword evidence="5" id="KW-0812">Transmembrane</keyword>
<dbReference type="InterPro" id="IPR027417">
    <property type="entry name" value="P-loop_NTPase"/>
</dbReference>
<feature type="compositionally biased region" description="Low complexity" evidence="4">
    <location>
        <begin position="814"/>
        <end position="824"/>
    </location>
</feature>
<accession>A0A3A4F971</accession>
<keyword evidence="8" id="KW-1185">Reference proteome</keyword>
<evidence type="ECO:0000256" key="4">
    <source>
        <dbReference type="SAM" id="MobiDB-lite"/>
    </source>
</evidence>
<evidence type="ECO:0000256" key="5">
    <source>
        <dbReference type="SAM" id="Phobius"/>
    </source>
</evidence>
<evidence type="ECO:0000256" key="2">
    <source>
        <dbReference type="ARBA" id="ARBA00022840"/>
    </source>
</evidence>
<sequence>MSFSLTVVHAPGALSYQHWSAVRRQAPGAYDHELRFVVDASADAVSGASLDQALRKMLQAPTVRLSTSGHEVHTLNVGSDLLHPGMVILASPPTMTLRRLRAPQLKLCVDSGPDAGRLVPVHRGRKTIGRGRADIRLADPAMSRQEAVLQVGTRAITLHRAKGSNDDVAARLTTEAAFKLGSTTCRIAVEPPAPRIPQLWPPIPQAVAGSPPEGKHKMMLAFALVPLVAGVVLVAFTGMWFFLLFSGASALIASAIFWDGRRKMRQYRGEVVRAAQTWASRTFGALCSPGELMRDLRAETSEPVHAGSAESGTPAVRLGTGQVTAEVDCDSASAPVDTDTRVQAAVGITLAAGEQTTIDGADREAQRLIRWILIQLTLCPPQAQVVLIGGPTVTEVRDLSRVSQLSAAAFRQLLESDSAPAEQPRIVIITDPRVDACAHRALVASWHVLTVGPGQPGTTGWSVDLRSQTVKRQVGAGSSDVRAEQLRLDGLSAQTLNEQLRLTLPHMGRTATAAELPATCTYPLPQQMFTETAADTLTAVLGRNADGNINLDLVGDGPHILIAGTTGSGKSELLKTLLVSLCARYAPCELGLVLIDFKGGAAFHRIGQLEHALGLVTDLSQEAAERTLEGIRSELVRRERLFLEVGAGDYSEYRQLRPDRQLSRILVVIDEFRIFSHELPDQLDELMRLATLGRSLGLHLVLSTQRPQGVVTADIRANIGSSICLRVRSEDESRDVLGSPLAAAIPPTVPGRAALRTPGAVPTVFQSAQLSGHRPLHLRPEAHPGESVTLASFSEVVATVQEAASKESAHRTHTPLLPTLPKTLGPRDRLDDDATCPLVARLDDPAGQRQEDLVLNPAEPMSLAVLGEVGSGAAAAAAGLTAQLIASPLQPDVYLLDGDRSLAGMKDHSRVGSWLTEENIAEVDYLLSALSDELTRRRVGGGHLTAERLRALVVIVTGYSQWNAAAHTGLQSLDHLLGTLASEGPQVGISVVLCGGRELAMGKLLSRVPTRIYLPLGTSDEARYLWPKLRTTDPVPGRGVLLTPHVPPPGLSVQVVTEQPSLLAATAEENGPRLQVRPLPEHLPAAALPEPSASLQETNSQPVVGIQQFTGVPAQLQLGPVNLILGPAGSGKSTCLRMLHRQLEDSHLLGPGGTAPANPPSALLVDDAPRCTAQQHSYIQQAVTAGVPVVATAAASSALFTQLPWAHAARTEGSNVILSPTSRNQADIFAAIIPLLPRPIPGRAVHLRPEGAVMVQWALPDA</sequence>
<dbReference type="Proteomes" id="UP000266615">
    <property type="component" value="Unassembled WGS sequence"/>
</dbReference>
<evidence type="ECO:0000313" key="7">
    <source>
        <dbReference type="EMBL" id="RJN33040.1"/>
    </source>
</evidence>
<keyword evidence="5" id="KW-1133">Transmembrane helix</keyword>
<proteinExistence type="predicted"/>
<dbReference type="PANTHER" id="PTHR22683">
    <property type="entry name" value="SPORULATION PROTEIN RELATED"/>
    <property type="match status" value="1"/>
</dbReference>
<dbReference type="Gene3D" id="2.60.200.20">
    <property type="match status" value="1"/>
</dbReference>
<dbReference type="InterPro" id="IPR003593">
    <property type="entry name" value="AAA+_ATPase"/>
</dbReference>
<dbReference type="RefSeq" id="WP_119902084.1">
    <property type="nucleotide sequence ID" value="NZ_QYZP01000001.1"/>
</dbReference>
<name>A0A3A4F971_9MICC</name>
<evidence type="ECO:0000259" key="6">
    <source>
        <dbReference type="PROSITE" id="PS50901"/>
    </source>
</evidence>
<evidence type="ECO:0000256" key="1">
    <source>
        <dbReference type="ARBA" id="ARBA00022741"/>
    </source>
</evidence>
<dbReference type="AlphaFoldDB" id="A0A3A4F971"/>
<organism evidence="7 8">
    <name type="scientific">Nesterenkonia natronophila</name>
    <dbReference type="NCBI Taxonomy" id="2174932"/>
    <lineage>
        <taxon>Bacteria</taxon>
        <taxon>Bacillati</taxon>
        <taxon>Actinomycetota</taxon>
        <taxon>Actinomycetes</taxon>
        <taxon>Micrococcales</taxon>
        <taxon>Micrococcaceae</taxon>
        <taxon>Nesterenkonia</taxon>
    </lineage>
</organism>
<dbReference type="SUPFAM" id="SSF49879">
    <property type="entry name" value="SMAD/FHA domain"/>
    <property type="match status" value="1"/>
</dbReference>
<evidence type="ECO:0000256" key="3">
    <source>
        <dbReference type="PROSITE-ProRule" id="PRU00289"/>
    </source>
</evidence>
<evidence type="ECO:0000313" key="8">
    <source>
        <dbReference type="Proteomes" id="UP000266615"/>
    </source>
</evidence>